<evidence type="ECO:0000256" key="1">
    <source>
        <dbReference type="SAM" id="MobiDB-lite"/>
    </source>
</evidence>
<dbReference type="EMBL" id="JBHUDY010000001">
    <property type="protein sequence ID" value="MFD1611904.1"/>
    <property type="molecule type" value="Genomic_DNA"/>
</dbReference>
<protein>
    <recommendedName>
        <fullName evidence="5">Lipopolysaccharide assembly protein A domain-containing protein</fullName>
    </recommendedName>
</protein>
<organism evidence="3 4">
    <name type="scientific">Sphingomonas tabacisoli</name>
    <dbReference type="NCBI Taxonomy" id="2249466"/>
    <lineage>
        <taxon>Bacteria</taxon>
        <taxon>Pseudomonadati</taxon>
        <taxon>Pseudomonadota</taxon>
        <taxon>Alphaproteobacteria</taxon>
        <taxon>Sphingomonadales</taxon>
        <taxon>Sphingomonadaceae</taxon>
        <taxon>Sphingomonas</taxon>
    </lineage>
</organism>
<keyword evidence="2" id="KW-1133">Transmembrane helix</keyword>
<keyword evidence="2" id="KW-0472">Membrane</keyword>
<evidence type="ECO:0000256" key="2">
    <source>
        <dbReference type="SAM" id="Phobius"/>
    </source>
</evidence>
<proteinExistence type="predicted"/>
<dbReference type="RefSeq" id="WP_380888478.1">
    <property type="nucleotide sequence ID" value="NZ_JBHUDY010000001.1"/>
</dbReference>
<evidence type="ECO:0000313" key="4">
    <source>
        <dbReference type="Proteomes" id="UP001597115"/>
    </source>
</evidence>
<sequence>MSFLKTLFWIVVAVIVALFCFNNWTVVGVNLWNGLILETKLPVLLGFFFLLGLLPPLLLWQAARYRLRRHERIDASLTTPPLSPATEPMGPAGPITTVPPGGA</sequence>
<feature type="region of interest" description="Disordered" evidence="1">
    <location>
        <begin position="78"/>
        <end position="103"/>
    </location>
</feature>
<name>A0ABW4I1V5_9SPHN</name>
<evidence type="ECO:0000313" key="3">
    <source>
        <dbReference type="EMBL" id="MFD1611904.1"/>
    </source>
</evidence>
<comment type="caution">
    <text evidence="3">The sequence shown here is derived from an EMBL/GenBank/DDBJ whole genome shotgun (WGS) entry which is preliminary data.</text>
</comment>
<gene>
    <name evidence="3" type="ORF">ACFSCW_08830</name>
</gene>
<evidence type="ECO:0008006" key="5">
    <source>
        <dbReference type="Google" id="ProtNLM"/>
    </source>
</evidence>
<feature type="transmembrane region" description="Helical" evidence="2">
    <location>
        <begin position="41"/>
        <end position="60"/>
    </location>
</feature>
<keyword evidence="2" id="KW-0812">Transmembrane</keyword>
<reference evidence="4" key="1">
    <citation type="journal article" date="2019" name="Int. J. Syst. Evol. Microbiol.">
        <title>The Global Catalogue of Microorganisms (GCM) 10K type strain sequencing project: providing services to taxonomists for standard genome sequencing and annotation.</title>
        <authorList>
            <consortium name="The Broad Institute Genomics Platform"/>
            <consortium name="The Broad Institute Genome Sequencing Center for Infectious Disease"/>
            <person name="Wu L."/>
            <person name="Ma J."/>
        </authorList>
    </citation>
    <scope>NUCLEOTIDE SEQUENCE [LARGE SCALE GENOMIC DNA]</scope>
    <source>
        <strain evidence="4">CGMCC 1.16275</strain>
    </source>
</reference>
<keyword evidence="4" id="KW-1185">Reference proteome</keyword>
<feature type="transmembrane region" description="Helical" evidence="2">
    <location>
        <begin position="7"/>
        <end position="29"/>
    </location>
</feature>
<accession>A0ABW4I1V5</accession>
<dbReference type="Proteomes" id="UP001597115">
    <property type="component" value="Unassembled WGS sequence"/>
</dbReference>